<comment type="caution">
    <text evidence="1">The sequence shown here is derived from an EMBL/GenBank/DDBJ whole genome shotgun (WGS) entry which is preliminary data.</text>
</comment>
<accession>A0A5J4QIJ3</accession>
<protein>
    <submittedName>
        <fullName evidence="1">Uncharacterized protein</fullName>
    </submittedName>
</protein>
<gene>
    <name evidence="1" type="ORF">EZS27_029483</name>
</gene>
<sequence length="105" mass="11895">METNKFIGIVTEIADNHNFIFRVNSNYKCQLQQVVGLNISNNTFVLASITNIDVGYFLKDKEEYIIPTRHQIAALIQLNSVIDFRVSLSRAFITSTSLLSTSPRL</sequence>
<organism evidence="1">
    <name type="scientific">termite gut metagenome</name>
    <dbReference type="NCBI Taxonomy" id="433724"/>
    <lineage>
        <taxon>unclassified sequences</taxon>
        <taxon>metagenomes</taxon>
        <taxon>organismal metagenomes</taxon>
    </lineage>
</organism>
<dbReference type="AlphaFoldDB" id="A0A5J4QIJ3"/>
<reference evidence="1" key="1">
    <citation type="submission" date="2019-03" db="EMBL/GenBank/DDBJ databases">
        <title>Single cell metagenomics reveals metabolic interactions within the superorganism composed of flagellate Streblomastix strix and complex community of Bacteroidetes bacteria on its surface.</title>
        <authorList>
            <person name="Treitli S.C."/>
            <person name="Kolisko M."/>
            <person name="Husnik F."/>
            <person name="Keeling P."/>
            <person name="Hampl V."/>
        </authorList>
    </citation>
    <scope>NUCLEOTIDE SEQUENCE</scope>
    <source>
        <strain evidence="1">STM</strain>
    </source>
</reference>
<dbReference type="EMBL" id="SNRY01003488">
    <property type="protein sequence ID" value="KAA6320788.1"/>
    <property type="molecule type" value="Genomic_DNA"/>
</dbReference>
<proteinExistence type="predicted"/>
<evidence type="ECO:0000313" key="1">
    <source>
        <dbReference type="EMBL" id="KAA6320788.1"/>
    </source>
</evidence>
<name>A0A5J4QIJ3_9ZZZZ</name>